<sequence>MASNVTEADTPGIDYDYAGFFDMTALLKDEVLPLGNQDAEYFICGPKEWMLKVRADLYANGVDSDKVHLELFATGDV</sequence>
<proteinExistence type="predicted"/>
<name>A0ACC1MYT6_9HYPO</name>
<evidence type="ECO:0000313" key="1">
    <source>
        <dbReference type="EMBL" id="KAJ2971794.1"/>
    </source>
</evidence>
<keyword evidence="2" id="KW-1185">Reference proteome</keyword>
<reference evidence="1" key="1">
    <citation type="submission" date="2022-08" db="EMBL/GenBank/DDBJ databases">
        <title>Genome Sequence of Lecanicillium fungicola.</title>
        <authorList>
            <person name="Buettner E."/>
        </authorList>
    </citation>
    <scope>NUCLEOTIDE SEQUENCE</scope>
    <source>
        <strain evidence="1">Babe33</strain>
    </source>
</reference>
<protein>
    <submittedName>
        <fullName evidence="1">Uncharacterized protein</fullName>
    </submittedName>
</protein>
<comment type="caution">
    <text evidence="1">The sequence shown here is derived from an EMBL/GenBank/DDBJ whole genome shotgun (WGS) entry which is preliminary data.</text>
</comment>
<organism evidence="1 2">
    <name type="scientific">Zarea fungicola</name>
    <dbReference type="NCBI Taxonomy" id="93591"/>
    <lineage>
        <taxon>Eukaryota</taxon>
        <taxon>Fungi</taxon>
        <taxon>Dikarya</taxon>
        <taxon>Ascomycota</taxon>
        <taxon>Pezizomycotina</taxon>
        <taxon>Sordariomycetes</taxon>
        <taxon>Hypocreomycetidae</taxon>
        <taxon>Hypocreales</taxon>
        <taxon>Cordycipitaceae</taxon>
        <taxon>Zarea</taxon>
    </lineage>
</organism>
<accession>A0ACC1MYT6</accession>
<dbReference type="EMBL" id="JANJQO010001269">
    <property type="protein sequence ID" value="KAJ2971794.1"/>
    <property type="molecule type" value="Genomic_DNA"/>
</dbReference>
<dbReference type="Proteomes" id="UP001143910">
    <property type="component" value="Unassembled WGS sequence"/>
</dbReference>
<gene>
    <name evidence="1" type="ORF">NQ176_g7525</name>
</gene>
<evidence type="ECO:0000313" key="2">
    <source>
        <dbReference type="Proteomes" id="UP001143910"/>
    </source>
</evidence>